<evidence type="ECO:0008006" key="4">
    <source>
        <dbReference type="Google" id="ProtNLM"/>
    </source>
</evidence>
<proteinExistence type="predicted"/>
<dbReference type="AlphaFoldDB" id="A0A2B4RVD1"/>
<reference evidence="3" key="1">
    <citation type="journal article" date="2017" name="bioRxiv">
        <title>Comparative analysis of the genomes of Stylophora pistillata and Acropora digitifera provides evidence for extensive differences between species of corals.</title>
        <authorList>
            <person name="Voolstra C.R."/>
            <person name="Li Y."/>
            <person name="Liew Y.J."/>
            <person name="Baumgarten S."/>
            <person name="Zoccola D."/>
            <person name="Flot J.-F."/>
            <person name="Tambutte S."/>
            <person name="Allemand D."/>
            <person name="Aranda M."/>
        </authorList>
    </citation>
    <scope>NUCLEOTIDE SEQUENCE [LARGE SCALE GENOMIC DNA]</scope>
</reference>
<sequence length="456" mass="53040">MRDDWRSNNVRRDYDIVGWKKKGPKRPSAGESKQQKRRRLYVEKVCEIRKQISIAKAEVDRLKENRKLTKRGRRNREILHKECRTLSIASLVGYIEKKKSSLRKLKKGFVRGNKLEEARLINQQFKDDTSRVYAGMRRVLANDQESKRPKYVDPGKRDEEIEEKVFVNIEEVVAITRKGRQTSERIKFNRGLPQRDALCPRLFTVCLNPVAWKIRAAKGYRMSKPINSKVTGLLYIDDIKIFAASERGRVVELTRLPCLDDGERYKFFGVLESVRQENKLVLECAAREYLRRLSVIWTSPLSDSNRVVASNQFALPVLGYLMWTQQWPVMELKQIDREAREIVVESGDRHSCSSNALLYMPRSKGGRGLRSVEMEYKATKIKGAVRLHGNEDRALGMVREFEEQAARMGRRSIFKEAAKCAEELGLELDLEHAQGIKKEVRRELVFVKMKFYVQIS</sequence>
<evidence type="ECO:0000256" key="1">
    <source>
        <dbReference type="SAM" id="MobiDB-lite"/>
    </source>
</evidence>
<gene>
    <name evidence="2" type="ORF">AWC38_SpisGene14404</name>
</gene>
<evidence type="ECO:0000313" key="3">
    <source>
        <dbReference type="Proteomes" id="UP000225706"/>
    </source>
</evidence>
<dbReference type="Proteomes" id="UP000225706">
    <property type="component" value="Unassembled WGS sequence"/>
</dbReference>
<dbReference type="EMBL" id="LSMT01000290">
    <property type="protein sequence ID" value="PFX21126.1"/>
    <property type="molecule type" value="Genomic_DNA"/>
</dbReference>
<comment type="caution">
    <text evidence="2">The sequence shown here is derived from an EMBL/GenBank/DDBJ whole genome shotgun (WGS) entry which is preliminary data.</text>
</comment>
<accession>A0A2B4RVD1</accession>
<dbReference type="PANTHER" id="PTHR35450:SF2">
    <property type="entry name" value="REVERSE TRANSCRIPTASE DOMAIN-CONTAINING PROTEIN"/>
    <property type="match status" value="1"/>
</dbReference>
<protein>
    <recommendedName>
        <fullName evidence="4">Reverse transcriptase domain-containing protein</fullName>
    </recommendedName>
</protein>
<keyword evidence="3" id="KW-1185">Reference proteome</keyword>
<dbReference type="PANTHER" id="PTHR35450">
    <property type="entry name" value="REVERSE TRANSCRIPTASE DOMAIN-CONTAINING PROTEIN"/>
    <property type="match status" value="1"/>
</dbReference>
<dbReference type="OrthoDB" id="5952753at2759"/>
<name>A0A2B4RVD1_STYPI</name>
<evidence type="ECO:0000313" key="2">
    <source>
        <dbReference type="EMBL" id="PFX21126.1"/>
    </source>
</evidence>
<organism evidence="2 3">
    <name type="scientific">Stylophora pistillata</name>
    <name type="common">Smooth cauliflower coral</name>
    <dbReference type="NCBI Taxonomy" id="50429"/>
    <lineage>
        <taxon>Eukaryota</taxon>
        <taxon>Metazoa</taxon>
        <taxon>Cnidaria</taxon>
        <taxon>Anthozoa</taxon>
        <taxon>Hexacorallia</taxon>
        <taxon>Scleractinia</taxon>
        <taxon>Astrocoeniina</taxon>
        <taxon>Pocilloporidae</taxon>
        <taxon>Stylophora</taxon>
    </lineage>
</organism>
<feature type="region of interest" description="Disordered" evidence="1">
    <location>
        <begin position="16"/>
        <end position="36"/>
    </location>
</feature>